<dbReference type="EMBL" id="JAHZIK010000058">
    <property type="protein sequence ID" value="MBW7453297.1"/>
    <property type="molecule type" value="Genomic_DNA"/>
</dbReference>
<organism evidence="4 5">
    <name type="scientific">Paenibacillus sepulcri</name>
    <dbReference type="NCBI Taxonomy" id="359917"/>
    <lineage>
        <taxon>Bacteria</taxon>
        <taxon>Bacillati</taxon>
        <taxon>Bacillota</taxon>
        <taxon>Bacilli</taxon>
        <taxon>Bacillales</taxon>
        <taxon>Paenibacillaceae</taxon>
        <taxon>Paenibacillus</taxon>
    </lineage>
</organism>
<keyword evidence="4" id="KW-0808">Transferase</keyword>
<dbReference type="SUPFAM" id="SSF55874">
    <property type="entry name" value="ATPase domain of HSP90 chaperone/DNA topoisomerase II/histidine kinase"/>
    <property type="match status" value="1"/>
</dbReference>
<sequence>MRGHKSRRIQERASGGSGLNLKYKVSLSFCLFIIGPFLVVGWISAFHASDTMKDEVGKTMLQLVRQNHVTMEKTVSTVNDTTITFLNNHYFSNSKQFAFWSGIETLSQISEADTILERLSSDGTEYMLYMKNTANRRAAIDTSYKTRGFRYTDDVYSGLPSWAKQTEQDGGKGSVRLIEAANGLTTVAYMRSILDPVKYDKSIGLLVVSRLEVLLMQDIVTVQLPENTGIYLLNEQDELLMKVGQEDQAVEDFPSELKERTEGYRLVKEGSGEWLYAFSHRPQFNTRLIYKIPAGSITGNQTAFQWVIMTMSAVYLLFVLIFVLYLLRVILKPLAKLISITKIYEPGKKLNIGMDPPRADEFGILYGSFMKMTRRLDQSFEENVVMKMKQKEMELSTLHSQITPHLLYNTLDSIYWYAVDSGNRDVGDMVKDLSKLLRIGLSKGKSLITIAEELEHVQAYTRLQMKRYPGTFEVNWDIEESVTSFMTPKLVLQPLVENAIFHGVSSMDGEGTIWIRIKRAGEEIHMTVEDNGFIGGDIQMFERIVRGESEDKGFGIRNVQQRIQLHFGESYGLRYASREGGGITVIINIPVWCAAKANTRESS</sequence>
<dbReference type="PANTHER" id="PTHR34220:SF7">
    <property type="entry name" value="SENSOR HISTIDINE KINASE YPDA"/>
    <property type="match status" value="1"/>
</dbReference>
<dbReference type="InterPro" id="IPR050640">
    <property type="entry name" value="Bact_2-comp_sensor_kinase"/>
</dbReference>
<dbReference type="InterPro" id="IPR036890">
    <property type="entry name" value="HATPase_C_sf"/>
</dbReference>
<gene>
    <name evidence="4" type="ORF">K0U00_04520</name>
</gene>
<dbReference type="Proteomes" id="UP001519887">
    <property type="component" value="Unassembled WGS sequence"/>
</dbReference>
<dbReference type="GO" id="GO:0016301">
    <property type="term" value="F:kinase activity"/>
    <property type="evidence" value="ECO:0007669"/>
    <property type="project" value="UniProtKB-KW"/>
</dbReference>
<dbReference type="Gene3D" id="3.30.565.10">
    <property type="entry name" value="Histidine kinase-like ATPase, C-terminal domain"/>
    <property type="match status" value="1"/>
</dbReference>
<dbReference type="RefSeq" id="WP_210040103.1">
    <property type="nucleotide sequence ID" value="NZ_JBHLVU010000007.1"/>
</dbReference>
<dbReference type="Pfam" id="PF06580">
    <property type="entry name" value="His_kinase"/>
    <property type="match status" value="1"/>
</dbReference>
<protein>
    <submittedName>
        <fullName evidence="4">Sensor histidine kinase</fullName>
    </submittedName>
</protein>
<name>A0ABS7BXC1_9BACL</name>
<evidence type="ECO:0000313" key="4">
    <source>
        <dbReference type="EMBL" id="MBW7453297.1"/>
    </source>
</evidence>
<evidence type="ECO:0000259" key="3">
    <source>
        <dbReference type="Pfam" id="PF06580"/>
    </source>
</evidence>
<dbReference type="Gene3D" id="6.10.340.10">
    <property type="match status" value="1"/>
</dbReference>
<keyword evidence="1" id="KW-1133">Transmembrane helix</keyword>
<dbReference type="Pfam" id="PF02518">
    <property type="entry name" value="HATPase_c"/>
    <property type="match status" value="1"/>
</dbReference>
<feature type="transmembrane region" description="Helical" evidence="1">
    <location>
        <begin position="21"/>
        <end position="43"/>
    </location>
</feature>
<reference evidence="4 5" key="1">
    <citation type="submission" date="2021-07" db="EMBL/GenBank/DDBJ databases">
        <title>Paenibacillus radiodurans sp. nov., isolated from the southeastern edge of Tengger Desert.</title>
        <authorList>
            <person name="Zhang G."/>
        </authorList>
    </citation>
    <scope>NUCLEOTIDE SEQUENCE [LARGE SCALE GENOMIC DNA]</scope>
    <source>
        <strain evidence="4 5">CCM 7311</strain>
    </source>
</reference>
<keyword evidence="5" id="KW-1185">Reference proteome</keyword>
<proteinExistence type="predicted"/>
<feature type="domain" description="Histidine kinase/HSP90-like ATPase" evidence="2">
    <location>
        <begin position="489"/>
        <end position="591"/>
    </location>
</feature>
<evidence type="ECO:0000259" key="2">
    <source>
        <dbReference type="Pfam" id="PF02518"/>
    </source>
</evidence>
<evidence type="ECO:0000313" key="5">
    <source>
        <dbReference type="Proteomes" id="UP001519887"/>
    </source>
</evidence>
<accession>A0ABS7BXC1</accession>
<comment type="caution">
    <text evidence="4">The sequence shown here is derived from an EMBL/GenBank/DDBJ whole genome shotgun (WGS) entry which is preliminary data.</text>
</comment>
<dbReference type="InterPro" id="IPR003594">
    <property type="entry name" value="HATPase_dom"/>
</dbReference>
<dbReference type="InterPro" id="IPR010559">
    <property type="entry name" value="Sig_transdc_His_kin_internal"/>
</dbReference>
<feature type="transmembrane region" description="Helical" evidence="1">
    <location>
        <begin position="303"/>
        <end position="327"/>
    </location>
</feature>
<feature type="domain" description="Signal transduction histidine kinase internal region" evidence="3">
    <location>
        <begin position="393"/>
        <end position="470"/>
    </location>
</feature>
<keyword evidence="4" id="KW-0418">Kinase</keyword>
<dbReference type="PANTHER" id="PTHR34220">
    <property type="entry name" value="SENSOR HISTIDINE KINASE YPDA"/>
    <property type="match status" value="1"/>
</dbReference>
<keyword evidence="1" id="KW-0812">Transmembrane</keyword>
<keyword evidence="1" id="KW-0472">Membrane</keyword>
<evidence type="ECO:0000256" key="1">
    <source>
        <dbReference type="SAM" id="Phobius"/>
    </source>
</evidence>